<organism evidence="2 3">
    <name type="scientific">Pyrus ussuriensis x Pyrus communis</name>
    <dbReference type="NCBI Taxonomy" id="2448454"/>
    <lineage>
        <taxon>Eukaryota</taxon>
        <taxon>Viridiplantae</taxon>
        <taxon>Streptophyta</taxon>
        <taxon>Embryophyta</taxon>
        <taxon>Tracheophyta</taxon>
        <taxon>Spermatophyta</taxon>
        <taxon>Magnoliopsida</taxon>
        <taxon>eudicotyledons</taxon>
        <taxon>Gunneridae</taxon>
        <taxon>Pentapetalae</taxon>
        <taxon>rosids</taxon>
        <taxon>fabids</taxon>
        <taxon>Rosales</taxon>
        <taxon>Rosaceae</taxon>
        <taxon>Amygdaloideae</taxon>
        <taxon>Maleae</taxon>
        <taxon>Pyrus</taxon>
    </lineage>
</organism>
<gene>
    <name evidence="2" type="ORF">D8674_009722</name>
</gene>
<keyword evidence="3" id="KW-1185">Reference proteome</keyword>
<sequence length="102" mass="12285">MISQGWRGSYWTRERQNFSEVVENLVTIEKLTEDLKKAKHMTELEIEEKNKRIVDLDKETSAMFTENRQAEELQIFKHYWKQTKLDNFKLGTIQTTKISHHE</sequence>
<reference evidence="3" key="2">
    <citation type="submission" date="2019-10" db="EMBL/GenBank/DDBJ databases">
        <title>A de novo genome assembly of a pear dwarfing rootstock.</title>
        <authorList>
            <person name="Wang F."/>
            <person name="Wang J."/>
            <person name="Li S."/>
            <person name="Zhang Y."/>
            <person name="Fang M."/>
            <person name="Ma L."/>
            <person name="Zhao Y."/>
            <person name="Jiang S."/>
        </authorList>
    </citation>
    <scope>NUCLEOTIDE SEQUENCE [LARGE SCALE GENOMIC DNA]</scope>
</reference>
<feature type="coiled-coil region" evidence="1">
    <location>
        <begin position="28"/>
        <end position="59"/>
    </location>
</feature>
<dbReference type="AlphaFoldDB" id="A0A5N5FC66"/>
<evidence type="ECO:0000313" key="2">
    <source>
        <dbReference type="EMBL" id="KAB2599451.1"/>
    </source>
</evidence>
<evidence type="ECO:0000313" key="3">
    <source>
        <dbReference type="Proteomes" id="UP000327157"/>
    </source>
</evidence>
<proteinExistence type="predicted"/>
<dbReference type="EMBL" id="SMOL01000753">
    <property type="protein sequence ID" value="KAB2599451.1"/>
    <property type="molecule type" value="Genomic_DNA"/>
</dbReference>
<accession>A0A5N5FC66</accession>
<dbReference type="Proteomes" id="UP000327157">
    <property type="component" value="Chromosome 13"/>
</dbReference>
<evidence type="ECO:0000256" key="1">
    <source>
        <dbReference type="SAM" id="Coils"/>
    </source>
</evidence>
<protein>
    <submittedName>
        <fullName evidence="2">Uncharacterized protein</fullName>
    </submittedName>
</protein>
<reference evidence="2 3" key="3">
    <citation type="submission" date="2019-11" db="EMBL/GenBank/DDBJ databases">
        <title>A de novo genome assembly of a pear dwarfing rootstock.</title>
        <authorList>
            <person name="Wang F."/>
            <person name="Wang J."/>
            <person name="Li S."/>
            <person name="Zhang Y."/>
            <person name="Fang M."/>
            <person name="Ma L."/>
            <person name="Zhao Y."/>
            <person name="Jiang S."/>
        </authorList>
    </citation>
    <scope>NUCLEOTIDE SEQUENCE [LARGE SCALE GENOMIC DNA]</scope>
    <source>
        <strain evidence="2">S2</strain>
        <tissue evidence="2">Leaf</tissue>
    </source>
</reference>
<reference evidence="2 3" key="1">
    <citation type="submission" date="2019-09" db="EMBL/GenBank/DDBJ databases">
        <authorList>
            <person name="Ou C."/>
        </authorList>
    </citation>
    <scope>NUCLEOTIDE SEQUENCE [LARGE SCALE GENOMIC DNA]</scope>
    <source>
        <strain evidence="2">S2</strain>
        <tissue evidence="2">Leaf</tissue>
    </source>
</reference>
<comment type="caution">
    <text evidence="2">The sequence shown here is derived from an EMBL/GenBank/DDBJ whole genome shotgun (WGS) entry which is preliminary data.</text>
</comment>
<keyword evidence="1" id="KW-0175">Coiled coil</keyword>
<name>A0A5N5FC66_9ROSA</name>